<dbReference type="GO" id="GO:0005886">
    <property type="term" value="C:plasma membrane"/>
    <property type="evidence" value="ECO:0007669"/>
    <property type="project" value="UniProtKB-SubCell"/>
</dbReference>
<reference evidence="11" key="1">
    <citation type="submission" date="2020-10" db="EMBL/GenBank/DDBJ databases">
        <authorList>
            <person name="Gilroy R."/>
        </authorList>
    </citation>
    <scope>NUCLEOTIDE SEQUENCE</scope>
    <source>
        <strain evidence="11">ChiGjej1B1-19959</strain>
    </source>
</reference>
<sequence>MQTQPLVQMQHVRKVFPGVTALADMSFDVRAGEVHVLLGENGAGKSTLMKILSGVYTPTSGEIVLDGKAHARLTPHDADRLGIRVIYQELSVIPTLSIAENLFVGRLPVKKGGPFSVVDHAAMYARAEQLLQTVGLARDVRTPVERLSISEKQQVEIAKALAVDSRVLVMDEPTASLTAREVEHLFAVIRRLRAEGKGIVFISHKLGEILEIGDRVTVLKDGTNVGTHNVRDVTADDLVTMMVGRQIQKNYQHPDAPDTFAGAKPLFEVQKLSTPDGKVRDVSFCLHEGEILGFAGLVGAGRSELMNAVFGAAPKKAGKLFLRGKQLHIRTPYAAIRQDLAMVTENRRETGFFDNFDIKENISIVPFVKTAGGGGTLGLVDRKFELRAAEEQRKALRIKCASVHQLVSELSGGNQQKVILGRWLAAESEILIFDEPTKGVDVGSKAEIYTLLRSLADSGKGVLVVSSELPELLAVCDTIAVFCDGRLVRTFPRRQATEENIMLAATTEDAPQKERAL</sequence>
<dbReference type="EMBL" id="DVMW01000010">
    <property type="protein sequence ID" value="HIU35191.1"/>
    <property type="molecule type" value="Genomic_DNA"/>
</dbReference>
<dbReference type="AlphaFoldDB" id="A0A9D1IEJ0"/>
<dbReference type="PANTHER" id="PTHR43790:SF3">
    <property type="entry name" value="D-ALLOSE IMPORT ATP-BINDING PROTEIN ALSA-RELATED"/>
    <property type="match status" value="1"/>
</dbReference>
<evidence type="ECO:0000256" key="5">
    <source>
        <dbReference type="ARBA" id="ARBA00022737"/>
    </source>
</evidence>
<dbReference type="PANTHER" id="PTHR43790">
    <property type="entry name" value="CARBOHYDRATE TRANSPORT ATP-BINDING PROTEIN MG119-RELATED"/>
    <property type="match status" value="1"/>
</dbReference>
<dbReference type="GO" id="GO:0005524">
    <property type="term" value="F:ATP binding"/>
    <property type="evidence" value="ECO:0007669"/>
    <property type="project" value="UniProtKB-KW"/>
</dbReference>
<gene>
    <name evidence="11" type="ORF">IAC53_01105</name>
</gene>
<dbReference type="GO" id="GO:0016887">
    <property type="term" value="F:ATP hydrolysis activity"/>
    <property type="evidence" value="ECO:0007669"/>
    <property type="project" value="InterPro"/>
</dbReference>
<proteinExistence type="predicted"/>
<dbReference type="InterPro" id="IPR017871">
    <property type="entry name" value="ABC_transporter-like_CS"/>
</dbReference>
<evidence type="ECO:0000256" key="7">
    <source>
        <dbReference type="ARBA" id="ARBA00022840"/>
    </source>
</evidence>
<dbReference type="Pfam" id="PF00005">
    <property type="entry name" value="ABC_tran"/>
    <property type="match status" value="2"/>
</dbReference>
<dbReference type="PROSITE" id="PS00211">
    <property type="entry name" value="ABC_TRANSPORTER_1"/>
    <property type="match status" value="1"/>
</dbReference>
<dbReference type="SMART" id="SM00382">
    <property type="entry name" value="AAA"/>
    <property type="match status" value="2"/>
</dbReference>
<evidence type="ECO:0000256" key="4">
    <source>
        <dbReference type="ARBA" id="ARBA00022597"/>
    </source>
</evidence>
<dbReference type="InterPro" id="IPR003593">
    <property type="entry name" value="AAA+_ATPase"/>
</dbReference>
<evidence type="ECO:0000256" key="9">
    <source>
        <dbReference type="ARBA" id="ARBA00023136"/>
    </source>
</evidence>
<dbReference type="Gene3D" id="3.40.50.300">
    <property type="entry name" value="P-loop containing nucleotide triphosphate hydrolases"/>
    <property type="match status" value="2"/>
</dbReference>
<evidence type="ECO:0000313" key="12">
    <source>
        <dbReference type="Proteomes" id="UP000824071"/>
    </source>
</evidence>
<protein>
    <submittedName>
        <fullName evidence="11">ATP-binding cassette domain-containing protein</fullName>
    </submittedName>
</protein>
<dbReference type="CDD" id="cd03215">
    <property type="entry name" value="ABC_Carb_Monos_II"/>
    <property type="match status" value="1"/>
</dbReference>
<dbReference type="FunFam" id="3.40.50.300:FF:000127">
    <property type="entry name" value="Ribose import ATP-binding protein RbsA"/>
    <property type="match status" value="1"/>
</dbReference>
<evidence type="ECO:0000256" key="1">
    <source>
        <dbReference type="ARBA" id="ARBA00004202"/>
    </source>
</evidence>
<evidence type="ECO:0000256" key="2">
    <source>
        <dbReference type="ARBA" id="ARBA00022448"/>
    </source>
</evidence>
<dbReference type="SUPFAM" id="SSF52540">
    <property type="entry name" value="P-loop containing nucleoside triphosphate hydrolases"/>
    <property type="match status" value="2"/>
</dbReference>
<keyword evidence="8" id="KW-1278">Translocase</keyword>
<organism evidence="11 12">
    <name type="scientific">Candidatus Fimenecus excrementigallinarum</name>
    <dbReference type="NCBI Taxonomy" id="2840816"/>
    <lineage>
        <taxon>Bacteria</taxon>
        <taxon>Bacillati</taxon>
        <taxon>Bacillota</taxon>
        <taxon>Clostridia</taxon>
        <taxon>Candidatus Fimenecus</taxon>
    </lineage>
</organism>
<accession>A0A9D1IEJ0</accession>
<feature type="domain" description="ABC transporter" evidence="10">
    <location>
        <begin position="264"/>
        <end position="509"/>
    </location>
</feature>
<evidence type="ECO:0000256" key="3">
    <source>
        <dbReference type="ARBA" id="ARBA00022475"/>
    </source>
</evidence>
<dbReference type="InterPro" id="IPR050107">
    <property type="entry name" value="ABC_carbohydrate_import_ATPase"/>
</dbReference>
<keyword evidence="6" id="KW-0547">Nucleotide-binding</keyword>
<evidence type="ECO:0000313" key="11">
    <source>
        <dbReference type="EMBL" id="HIU35191.1"/>
    </source>
</evidence>
<keyword evidence="9" id="KW-0472">Membrane</keyword>
<dbReference type="Proteomes" id="UP000824071">
    <property type="component" value="Unassembled WGS sequence"/>
</dbReference>
<comment type="subcellular location">
    <subcellularLocation>
        <location evidence="1">Cell membrane</location>
        <topology evidence="1">Peripheral membrane protein</topology>
    </subcellularLocation>
</comment>
<keyword evidence="4" id="KW-0762">Sugar transport</keyword>
<dbReference type="InterPro" id="IPR003439">
    <property type="entry name" value="ABC_transporter-like_ATP-bd"/>
</dbReference>
<dbReference type="PROSITE" id="PS50893">
    <property type="entry name" value="ABC_TRANSPORTER_2"/>
    <property type="match status" value="2"/>
</dbReference>
<dbReference type="CDD" id="cd03216">
    <property type="entry name" value="ABC_Carb_Monos_I"/>
    <property type="match status" value="1"/>
</dbReference>
<keyword evidence="2" id="KW-0813">Transport</keyword>
<name>A0A9D1IEJ0_9FIRM</name>
<keyword evidence="5" id="KW-0677">Repeat</keyword>
<keyword evidence="7 11" id="KW-0067">ATP-binding</keyword>
<evidence type="ECO:0000256" key="8">
    <source>
        <dbReference type="ARBA" id="ARBA00022967"/>
    </source>
</evidence>
<dbReference type="InterPro" id="IPR027417">
    <property type="entry name" value="P-loop_NTPase"/>
</dbReference>
<evidence type="ECO:0000259" key="10">
    <source>
        <dbReference type="PROSITE" id="PS50893"/>
    </source>
</evidence>
<keyword evidence="3" id="KW-1003">Cell membrane</keyword>
<feature type="domain" description="ABC transporter" evidence="10">
    <location>
        <begin position="7"/>
        <end position="246"/>
    </location>
</feature>
<evidence type="ECO:0000256" key="6">
    <source>
        <dbReference type="ARBA" id="ARBA00022741"/>
    </source>
</evidence>
<reference evidence="11" key="2">
    <citation type="journal article" date="2021" name="PeerJ">
        <title>Extensive microbial diversity within the chicken gut microbiome revealed by metagenomics and culture.</title>
        <authorList>
            <person name="Gilroy R."/>
            <person name="Ravi A."/>
            <person name="Getino M."/>
            <person name="Pursley I."/>
            <person name="Horton D.L."/>
            <person name="Alikhan N.F."/>
            <person name="Baker D."/>
            <person name="Gharbi K."/>
            <person name="Hall N."/>
            <person name="Watson M."/>
            <person name="Adriaenssens E.M."/>
            <person name="Foster-Nyarko E."/>
            <person name="Jarju S."/>
            <person name="Secka A."/>
            <person name="Antonio M."/>
            <person name="Oren A."/>
            <person name="Chaudhuri R.R."/>
            <person name="La Ragione R."/>
            <person name="Hildebrand F."/>
            <person name="Pallen M.J."/>
        </authorList>
    </citation>
    <scope>NUCLEOTIDE SEQUENCE</scope>
    <source>
        <strain evidence="11">ChiGjej1B1-19959</strain>
    </source>
</reference>
<comment type="caution">
    <text evidence="11">The sequence shown here is derived from an EMBL/GenBank/DDBJ whole genome shotgun (WGS) entry which is preliminary data.</text>
</comment>